<dbReference type="RefSeq" id="WP_190614963.1">
    <property type="nucleotide sequence ID" value="NZ_AP018712.1"/>
</dbReference>
<name>A0A7G1G6C1_9BACT</name>
<dbReference type="AlphaFoldDB" id="A0A7G1G6C1"/>
<proteinExistence type="predicted"/>
<protein>
    <submittedName>
        <fullName evidence="1">Uncharacterized protein</fullName>
    </submittedName>
</protein>
<sequence length="548" mass="65658">MKKIIFSIVFLLILMSMNFSIDFKDSYFKVKYNLYFNQDGIDSENDFKMYFHTREMKYDFLKEPKFVVNLDFKYLYSTNSKYYLYLNFGKLDIKFQNFQLSLVTDYYKNGEIRLYPYILTKNWYVYYKDLNGKYRENLNNFFMGTENEDFDLKNIIKNDEFGISQDATFNRNRYTFKVSYNNKTLKTEGGKFSTSSDEKKYDEFKDGSKQEITIDGSNATIKTYVYGSIENNIRSNKFEYNVEEYYGNLNFSFKTGFLKGFRSNSSVYYKADTSAVYNSEIISANYNLITQELSDESTTSTTTITSGTDFINYKYKSIEKEMNLYYLTDTYYNLTIIPMRGIIVKPHVNLYYKKMWYGVNTLGYDHYMKKRYEFKGLGLLTKEASTINAGLDLFYVTKDFSLYALNNYYVKLNSIKEKELSDAFYLNLNGRYTLRPVIFKTDFKMYEENGTTDVTLMPELQIKYGVFNFDLKRYYDYQYKKDESIDFSNITKTFEGKIYMKKNDINFGLAFYDGKYRRYGDPYFKNFNEKDDKINWYIYFKILKYLDL</sequence>
<evidence type="ECO:0000313" key="2">
    <source>
        <dbReference type="Proteomes" id="UP000516361"/>
    </source>
</evidence>
<evidence type="ECO:0000313" key="1">
    <source>
        <dbReference type="EMBL" id="BBE32108.1"/>
    </source>
</evidence>
<organism evidence="1 2">
    <name type="scientific">Tepiditoga spiralis</name>
    <dbReference type="NCBI Taxonomy" id="2108365"/>
    <lineage>
        <taxon>Bacteria</taxon>
        <taxon>Thermotogati</taxon>
        <taxon>Thermotogota</taxon>
        <taxon>Thermotogae</taxon>
        <taxon>Petrotogales</taxon>
        <taxon>Petrotogaceae</taxon>
        <taxon>Tepiditoga</taxon>
    </lineage>
</organism>
<accession>A0A7G1G6C1</accession>
<dbReference type="InParanoid" id="A0A7G1G6C1"/>
<dbReference type="Proteomes" id="UP000516361">
    <property type="component" value="Chromosome"/>
</dbReference>
<dbReference type="EMBL" id="AP018712">
    <property type="protein sequence ID" value="BBE32108.1"/>
    <property type="molecule type" value="Genomic_DNA"/>
</dbReference>
<keyword evidence="2" id="KW-1185">Reference proteome</keyword>
<reference evidence="1 2" key="1">
    <citation type="submission" date="2018-06" db="EMBL/GenBank/DDBJ databases">
        <title>Genome sequencing of Oceanotoga sp. sy52.</title>
        <authorList>
            <person name="Mori K."/>
        </authorList>
    </citation>
    <scope>NUCLEOTIDE SEQUENCE [LARGE SCALE GENOMIC DNA]</scope>
    <source>
        <strain evidence="2">sy52</strain>
    </source>
</reference>
<dbReference type="KEGG" id="ocy:OSSY52_22490"/>
<gene>
    <name evidence="1" type="ORF">OSSY52_22490</name>
</gene>